<dbReference type="Proteomes" id="UP000003656">
    <property type="component" value="Unassembled WGS sequence"/>
</dbReference>
<evidence type="ECO:0000256" key="8">
    <source>
        <dbReference type="ARBA" id="ARBA00023264"/>
    </source>
</evidence>
<keyword evidence="7" id="KW-0443">Lipid metabolism</keyword>
<dbReference type="Gene3D" id="2.60.200.40">
    <property type="match status" value="1"/>
</dbReference>
<keyword evidence="3" id="KW-0808">Transferase</keyword>
<feature type="region of interest" description="Disordered" evidence="9">
    <location>
        <begin position="386"/>
        <end position="410"/>
    </location>
</feature>
<keyword evidence="7" id="KW-0444">Lipid biosynthesis</keyword>
<sequence length="410" mass="43523">MNQERSTQPQSAMKQSFGTVAVIGNPTSGKGAGAKALVQSKQLLEERGSQYGFDVIDLTGDSFDASLQNATTHADDYDYLVVVGGDGMIALGANAVGGTNKPLGIVAMGSGNDFARGMDLPINRLQTAVEGVVGAIVKHCSIDVDLGLVTSLPGSHAVDTSTGEEFDEPRPIHKYFGGMLSCGLDANVNDRANHSHLPNGSVRYFVALVQELLHMKQYGYHVQAELADGSMVEYDLTTSMLTVANSRHIGGGIQVSPYSRFGDGLLDLVWLSRKPTLRECATAVKRSYAGRILSCPFMGWQRVRSVKLSYSGQGAEPPILSADGEYVGTVPVEVQAVSNALRVLVPPAVAEAFRNATEESTIAAIRRDGRDPLTGLFMEVDTAMDQQEMQAQEAAGDLAASDAPDAPKAD</sequence>
<dbReference type="PANTHER" id="PTHR12358:SF54">
    <property type="entry name" value="SPHINGOSINE KINASE RELATED PROTEIN"/>
    <property type="match status" value="1"/>
</dbReference>
<evidence type="ECO:0000256" key="6">
    <source>
        <dbReference type="ARBA" id="ARBA00022840"/>
    </source>
</evidence>
<feature type="domain" description="DAGKc" evidence="10">
    <location>
        <begin position="15"/>
        <end position="153"/>
    </location>
</feature>
<comment type="caution">
    <text evidence="11">The sequence shown here is derived from an EMBL/GenBank/DDBJ whole genome shotgun (WGS) entry which is preliminary data.</text>
</comment>
<evidence type="ECO:0000256" key="3">
    <source>
        <dbReference type="ARBA" id="ARBA00022679"/>
    </source>
</evidence>
<dbReference type="Pfam" id="PF19279">
    <property type="entry name" value="YegS_C"/>
    <property type="match status" value="1"/>
</dbReference>
<name>D1NVX2_9BIFI</name>
<dbReference type="Gene3D" id="3.40.50.10330">
    <property type="entry name" value="Probable inorganic polyphosphate/atp-NAD kinase, domain 1"/>
    <property type="match status" value="1"/>
</dbReference>
<dbReference type="Pfam" id="PF00781">
    <property type="entry name" value="DAGK_cat"/>
    <property type="match status" value="1"/>
</dbReference>
<dbReference type="InterPro" id="IPR017438">
    <property type="entry name" value="ATP-NAD_kinase_N"/>
</dbReference>
<dbReference type="PANTHER" id="PTHR12358">
    <property type="entry name" value="SPHINGOSINE KINASE"/>
    <property type="match status" value="1"/>
</dbReference>
<gene>
    <name evidence="11" type="ORF">BIFGAL_04016</name>
</gene>
<evidence type="ECO:0000313" key="11">
    <source>
        <dbReference type="EMBL" id="EFA22258.1"/>
    </source>
</evidence>
<keyword evidence="8" id="KW-1208">Phospholipid metabolism</keyword>
<dbReference type="SMART" id="SM00046">
    <property type="entry name" value="DAGKc"/>
    <property type="match status" value="1"/>
</dbReference>
<keyword evidence="7" id="KW-0594">Phospholipid biosynthesis</keyword>
<keyword evidence="4" id="KW-0547">Nucleotide-binding</keyword>
<keyword evidence="5 11" id="KW-0418">Kinase</keyword>
<dbReference type="GO" id="GO:0005524">
    <property type="term" value="F:ATP binding"/>
    <property type="evidence" value="ECO:0007669"/>
    <property type="project" value="UniProtKB-KW"/>
</dbReference>
<evidence type="ECO:0000256" key="5">
    <source>
        <dbReference type="ARBA" id="ARBA00022777"/>
    </source>
</evidence>
<evidence type="ECO:0000256" key="4">
    <source>
        <dbReference type="ARBA" id="ARBA00022741"/>
    </source>
</evidence>
<accession>D1NVX2</accession>
<dbReference type="InterPro" id="IPR001206">
    <property type="entry name" value="Diacylglycerol_kinase_cat_dom"/>
</dbReference>
<evidence type="ECO:0000256" key="7">
    <source>
        <dbReference type="ARBA" id="ARBA00023209"/>
    </source>
</evidence>
<dbReference type="eggNOG" id="COG1597">
    <property type="taxonomic scope" value="Bacteria"/>
</dbReference>
<dbReference type="InterPro" id="IPR016064">
    <property type="entry name" value="NAD/diacylglycerol_kinase_sf"/>
</dbReference>
<dbReference type="PROSITE" id="PS50146">
    <property type="entry name" value="DAGK"/>
    <property type="match status" value="1"/>
</dbReference>
<dbReference type="GO" id="GO:0016301">
    <property type="term" value="F:kinase activity"/>
    <property type="evidence" value="ECO:0007669"/>
    <property type="project" value="UniProtKB-KW"/>
</dbReference>
<comment type="cofactor">
    <cofactor evidence="1">
        <name>Mg(2+)</name>
        <dbReference type="ChEBI" id="CHEBI:18420"/>
    </cofactor>
</comment>
<evidence type="ECO:0000313" key="12">
    <source>
        <dbReference type="Proteomes" id="UP000003656"/>
    </source>
</evidence>
<protein>
    <submittedName>
        <fullName evidence="11">Diacylglycerol kinase catalytic domain protein</fullName>
    </submittedName>
</protein>
<dbReference type="RefSeq" id="WP_006295469.1">
    <property type="nucleotide sequence ID" value="NZ_ABXB03000004.1"/>
</dbReference>
<keyword evidence="6" id="KW-0067">ATP-binding</keyword>
<evidence type="ECO:0000259" key="10">
    <source>
        <dbReference type="PROSITE" id="PS50146"/>
    </source>
</evidence>
<dbReference type="STRING" id="561180.BIFGAL_04016"/>
<dbReference type="SUPFAM" id="SSF111331">
    <property type="entry name" value="NAD kinase/diacylglycerol kinase-like"/>
    <property type="match status" value="1"/>
</dbReference>
<dbReference type="InterPro" id="IPR050187">
    <property type="entry name" value="Lipid_Phosphate_FormReg"/>
</dbReference>
<proteinExistence type="inferred from homology"/>
<feature type="compositionally biased region" description="Low complexity" evidence="9">
    <location>
        <begin position="386"/>
        <end position="404"/>
    </location>
</feature>
<reference evidence="11 12" key="1">
    <citation type="submission" date="2009-11" db="EMBL/GenBank/DDBJ databases">
        <authorList>
            <person name="Weinstock G."/>
            <person name="Sodergren E."/>
            <person name="Clifton S."/>
            <person name="Fulton L."/>
            <person name="Fulton B."/>
            <person name="Courtney L."/>
            <person name="Fronick C."/>
            <person name="Harrison M."/>
            <person name="Strong C."/>
            <person name="Farmer C."/>
            <person name="Delahaunty K."/>
            <person name="Markovic C."/>
            <person name="Hall O."/>
            <person name="Minx P."/>
            <person name="Tomlinson C."/>
            <person name="Mitreva M."/>
            <person name="Nelson J."/>
            <person name="Hou S."/>
            <person name="Wollam A."/>
            <person name="Pepin K.H."/>
            <person name="Johnson M."/>
            <person name="Bhonagiri V."/>
            <person name="Nash W.E."/>
            <person name="Warren W."/>
            <person name="Chinwalla A."/>
            <person name="Mardis E.R."/>
            <person name="Wilson R.K."/>
        </authorList>
    </citation>
    <scope>NUCLEOTIDE SEQUENCE [LARGE SCALE GENOMIC DNA]</scope>
    <source>
        <strain evidence="11 12">DSM 20093</strain>
    </source>
</reference>
<comment type="similarity">
    <text evidence="2">Belongs to the diacylglycerol/lipid kinase family.</text>
</comment>
<evidence type="ECO:0000256" key="1">
    <source>
        <dbReference type="ARBA" id="ARBA00001946"/>
    </source>
</evidence>
<dbReference type="AlphaFoldDB" id="D1NVX2"/>
<evidence type="ECO:0000256" key="9">
    <source>
        <dbReference type="SAM" id="MobiDB-lite"/>
    </source>
</evidence>
<dbReference type="InterPro" id="IPR045540">
    <property type="entry name" value="YegS/DAGK_C"/>
</dbReference>
<organism evidence="11 12">
    <name type="scientific">Bifidobacterium gallicum DSM 20093 = LMG 11596</name>
    <dbReference type="NCBI Taxonomy" id="561180"/>
    <lineage>
        <taxon>Bacteria</taxon>
        <taxon>Bacillati</taxon>
        <taxon>Actinomycetota</taxon>
        <taxon>Actinomycetes</taxon>
        <taxon>Bifidobacteriales</taxon>
        <taxon>Bifidobacteriaceae</taxon>
        <taxon>Bifidobacterium</taxon>
    </lineage>
</organism>
<dbReference type="EMBL" id="ABXB03000004">
    <property type="protein sequence ID" value="EFA22258.1"/>
    <property type="molecule type" value="Genomic_DNA"/>
</dbReference>
<dbReference type="GO" id="GO:0008654">
    <property type="term" value="P:phospholipid biosynthetic process"/>
    <property type="evidence" value="ECO:0007669"/>
    <property type="project" value="UniProtKB-KW"/>
</dbReference>
<evidence type="ECO:0000256" key="2">
    <source>
        <dbReference type="ARBA" id="ARBA00005983"/>
    </source>
</evidence>